<dbReference type="EMBL" id="BX640444">
    <property type="protein sequence ID" value="CAE32830.1"/>
    <property type="molecule type" value="Genomic_DNA"/>
</dbReference>
<organism evidence="1 2">
    <name type="scientific">Bordetella bronchiseptica (strain ATCC BAA-588 / NCTC 13252 / RB50)</name>
    <name type="common">Alcaligenes bronchisepticus</name>
    <dbReference type="NCBI Taxonomy" id="257310"/>
    <lineage>
        <taxon>Bacteria</taxon>
        <taxon>Pseudomonadati</taxon>
        <taxon>Pseudomonadota</taxon>
        <taxon>Betaproteobacteria</taxon>
        <taxon>Burkholderiales</taxon>
        <taxon>Alcaligenaceae</taxon>
        <taxon>Bordetella</taxon>
    </lineage>
</organism>
<dbReference type="AlphaFoldDB" id="A0A0H3LSK0"/>
<dbReference type="KEGG" id="bbr:BB2335"/>
<protein>
    <submittedName>
        <fullName evidence="1">Uncharacterized protein</fullName>
    </submittedName>
</protein>
<evidence type="ECO:0000313" key="1">
    <source>
        <dbReference type="EMBL" id="CAE32830.1"/>
    </source>
</evidence>
<dbReference type="HOGENOM" id="CLU_3230439_0_0_4"/>
<proteinExistence type="predicted"/>
<dbReference type="Proteomes" id="UP000001027">
    <property type="component" value="Chromosome"/>
</dbReference>
<sequence length="43" mass="4747">MIIPGAVHVDLYDGMDKIPLDRLTAFLRNNLAIQTQGPGRDIP</sequence>
<name>A0A0H3LSK0_BORBR</name>
<gene>
    <name evidence="1" type="ordered locus">BB2335</name>
</gene>
<reference evidence="1 2" key="1">
    <citation type="journal article" date="2003" name="Nat. Genet.">
        <title>Comparative analysis of the genome sequences of Bordetella pertussis, Bordetella parapertussis and Bordetella bronchiseptica.</title>
        <authorList>
            <person name="Parkhill J."/>
            <person name="Sebaihia M."/>
            <person name="Preston A."/>
            <person name="Murphy L.D."/>
            <person name="Thomson N.R."/>
            <person name="Harris D.E."/>
            <person name="Holden M.T.G."/>
            <person name="Churcher C.M."/>
            <person name="Bentley S.D."/>
            <person name="Mungall K.L."/>
            <person name="Cerdeno-Tarraga A.-M."/>
            <person name="Temple L."/>
            <person name="James K.D."/>
            <person name="Harris B."/>
            <person name="Quail M.A."/>
            <person name="Achtman M."/>
            <person name="Atkin R."/>
            <person name="Baker S."/>
            <person name="Basham D."/>
            <person name="Bason N."/>
            <person name="Cherevach I."/>
            <person name="Chillingworth T."/>
            <person name="Collins M."/>
            <person name="Cronin A."/>
            <person name="Davis P."/>
            <person name="Doggett J."/>
            <person name="Feltwell T."/>
            <person name="Goble A."/>
            <person name="Hamlin N."/>
            <person name="Hauser H."/>
            <person name="Holroyd S."/>
            <person name="Jagels K."/>
            <person name="Leather S."/>
            <person name="Moule S."/>
            <person name="Norberczak H."/>
            <person name="O'Neil S."/>
            <person name="Ormond D."/>
            <person name="Price C."/>
            <person name="Rabbinowitsch E."/>
            <person name="Rutter S."/>
            <person name="Sanders M."/>
            <person name="Saunders D."/>
            <person name="Seeger K."/>
            <person name="Sharp S."/>
            <person name="Simmonds M."/>
            <person name="Skelton J."/>
            <person name="Squares R."/>
            <person name="Squares S."/>
            <person name="Stevens K."/>
            <person name="Unwin L."/>
            <person name="Whitehead S."/>
            <person name="Barrell B.G."/>
            <person name="Maskell D.J."/>
        </authorList>
    </citation>
    <scope>NUCLEOTIDE SEQUENCE [LARGE SCALE GENOMIC DNA]</scope>
    <source>
        <strain evidence="1 2">ATCC BAA-588 / NCTC 13252 / RB50</strain>
    </source>
</reference>
<accession>A0A0H3LSK0</accession>
<evidence type="ECO:0000313" key="2">
    <source>
        <dbReference type="Proteomes" id="UP000001027"/>
    </source>
</evidence>